<proteinExistence type="predicted"/>
<dbReference type="InterPro" id="IPR001046">
    <property type="entry name" value="NRAMP_fam"/>
</dbReference>
<evidence type="ECO:0000313" key="6">
    <source>
        <dbReference type="EMBL" id="RGV78926.1"/>
    </source>
</evidence>
<dbReference type="GO" id="GO:0034755">
    <property type="term" value="P:iron ion transmembrane transport"/>
    <property type="evidence" value="ECO:0007669"/>
    <property type="project" value="TreeGrafter"/>
</dbReference>
<dbReference type="GO" id="GO:0015086">
    <property type="term" value="F:cadmium ion transmembrane transporter activity"/>
    <property type="evidence" value="ECO:0007669"/>
    <property type="project" value="TreeGrafter"/>
</dbReference>
<dbReference type="RefSeq" id="WP_002567890.1">
    <property type="nucleotide sequence ID" value="NZ_CABKUK010000002.1"/>
</dbReference>
<dbReference type="PANTHER" id="PTHR11706">
    <property type="entry name" value="SOLUTE CARRIER PROTEIN FAMILY 11 MEMBER"/>
    <property type="match status" value="1"/>
</dbReference>
<keyword evidence="4" id="KW-1133">Transmembrane helix</keyword>
<comment type="caution">
    <text evidence="6">The sequence shown here is derived from an EMBL/GenBank/DDBJ whole genome shotgun (WGS) entry which is preliminary data.</text>
</comment>
<dbReference type="GO" id="GO:0005886">
    <property type="term" value="C:plasma membrane"/>
    <property type="evidence" value="ECO:0007669"/>
    <property type="project" value="TreeGrafter"/>
</dbReference>
<evidence type="ECO:0008006" key="8">
    <source>
        <dbReference type="Google" id="ProtNLM"/>
    </source>
</evidence>
<comment type="subcellular location">
    <subcellularLocation>
        <location evidence="1">Membrane</location>
        <topology evidence="1">Multi-pass membrane protein</topology>
    </subcellularLocation>
</comment>
<keyword evidence="2" id="KW-0813">Transport</keyword>
<gene>
    <name evidence="6" type="ORF">DWW02_04150</name>
</gene>
<reference evidence="6 7" key="1">
    <citation type="submission" date="2018-08" db="EMBL/GenBank/DDBJ databases">
        <title>A genome reference for cultivated species of the human gut microbiota.</title>
        <authorList>
            <person name="Zou Y."/>
            <person name="Xue W."/>
            <person name="Luo G."/>
        </authorList>
    </citation>
    <scope>NUCLEOTIDE SEQUENCE [LARGE SCALE GENOMIC DNA]</scope>
    <source>
        <strain evidence="6 7">AF14-18</strain>
    </source>
</reference>
<evidence type="ECO:0000256" key="2">
    <source>
        <dbReference type="ARBA" id="ARBA00022448"/>
    </source>
</evidence>
<accession>A0A412ZFG4</accession>
<evidence type="ECO:0000256" key="1">
    <source>
        <dbReference type="ARBA" id="ARBA00004141"/>
    </source>
</evidence>
<evidence type="ECO:0000256" key="4">
    <source>
        <dbReference type="ARBA" id="ARBA00022989"/>
    </source>
</evidence>
<dbReference type="GO" id="GO:0005384">
    <property type="term" value="F:manganese ion transmembrane transporter activity"/>
    <property type="evidence" value="ECO:0007669"/>
    <property type="project" value="TreeGrafter"/>
</dbReference>
<organism evidence="6 7">
    <name type="scientific">Enterocloster bolteae</name>
    <dbReference type="NCBI Taxonomy" id="208479"/>
    <lineage>
        <taxon>Bacteria</taxon>
        <taxon>Bacillati</taxon>
        <taxon>Bacillota</taxon>
        <taxon>Clostridia</taxon>
        <taxon>Lachnospirales</taxon>
        <taxon>Lachnospiraceae</taxon>
        <taxon>Enterocloster</taxon>
    </lineage>
</organism>
<evidence type="ECO:0000256" key="3">
    <source>
        <dbReference type="ARBA" id="ARBA00022692"/>
    </source>
</evidence>
<sequence length="415" mass="44089">MGNRDKKTDREGGWLRQLISSLGPGLIIAATVFGAGSIITASKAGASAGYSYLWVLALAAVFMITFTKIAAKIGCVGEKSMLGHIEDNYSRGMAVLFGLCCSLICTGFQAGNNINTGVALNALFPFMGIKVWIIVSFLIIMVLIWRSSSFYQLLEKIMTVMVLIMLVCFAGNIVFFFGRIHYGELALGFIPGKVSGWQIIVSMSATTFSIAGAACQSYLVQGKGWTMDNYDKAGRDSTAGIIILSCITAIILITAATILPKGAEITSVLSIAALLKPLLGEFANGLFLLGFFAAVFSSVIANAVIGGTFLADSLKLGKTINDFWVKMFSSIIIALGACVGLIFGSNPIQLTIMAQGATIIGAPLVTVMLMLLSSKESVLGKHKNSKVTTVIGWVAVLWVVFLSVNQILLWNGIAL</sequence>
<dbReference type="PANTHER" id="PTHR11706:SF33">
    <property type="entry name" value="NATURAL RESISTANCE-ASSOCIATED MACROPHAGE PROTEIN 2"/>
    <property type="match status" value="1"/>
</dbReference>
<dbReference type="KEGG" id="cbol:CGC65_05675"/>
<dbReference type="AlphaFoldDB" id="A0A412ZFG4"/>
<keyword evidence="3" id="KW-0812">Transmembrane</keyword>
<evidence type="ECO:0000256" key="5">
    <source>
        <dbReference type="ARBA" id="ARBA00023136"/>
    </source>
</evidence>
<dbReference type="Pfam" id="PF01566">
    <property type="entry name" value="Nramp"/>
    <property type="match status" value="1"/>
</dbReference>
<protein>
    <recommendedName>
        <fullName evidence="8">Divalent metal cation transporter</fullName>
    </recommendedName>
</protein>
<dbReference type="Proteomes" id="UP000284543">
    <property type="component" value="Unassembled WGS sequence"/>
</dbReference>
<keyword evidence="5" id="KW-0472">Membrane</keyword>
<dbReference type="EMBL" id="QRZM01000001">
    <property type="protein sequence ID" value="RGV78926.1"/>
    <property type="molecule type" value="Genomic_DNA"/>
</dbReference>
<evidence type="ECO:0000313" key="7">
    <source>
        <dbReference type="Proteomes" id="UP000284543"/>
    </source>
</evidence>
<name>A0A412ZFG4_9FIRM</name>